<keyword evidence="2" id="KW-0862">Zinc</keyword>
<proteinExistence type="predicted"/>
<reference evidence="6 7" key="1">
    <citation type="submission" date="2023-03" db="EMBL/GenBank/DDBJ databases">
        <title>Genome insight into feeding habits of ladybird beetles.</title>
        <authorList>
            <person name="Li H.-S."/>
            <person name="Huang Y.-H."/>
            <person name="Pang H."/>
        </authorList>
    </citation>
    <scope>NUCLEOTIDE SEQUENCE [LARGE SCALE GENOMIC DNA]</scope>
    <source>
        <strain evidence="6">SYSU_2023b</strain>
        <tissue evidence="6">Whole body</tissue>
    </source>
</reference>
<dbReference type="PANTHER" id="PTHR43401">
    <property type="entry name" value="L-THREONINE 3-DEHYDROGENASE"/>
    <property type="match status" value="1"/>
</dbReference>
<keyword evidence="1" id="KW-0479">Metal-binding</keyword>
<comment type="caution">
    <text evidence="6">The sequence shown here is derived from an EMBL/GenBank/DDBJ whole genome shotgun (WGS) entry which is preliminary data.</text>
</comment>
<evidence type="ECO:0000256" key="4">
    <source>
        <dbReference type="SAM" id="MobiDB-lite"/>
    </source>
</evidence>
<accession>A0AAW1VDH8</accession>
<evidence type="ECO:0000256" key="3">
    <source>
        <dbReference type="ARBA" id="ARBA00023002"/>
    </source>
</evidence>
<organism evidence="6 7">
    <name type="scientific">Henosepilachna vigintioctopunctata</name>
    <dbReference type="NCBI Taxonomy" id="420089"/>
    <lineage>
        <taxon>Eukaryota</taxon>
        <taxon>Metazoa</taxon>
        <taxon>Ecdysozoa</taxon>
        <taxon>Arthropoda</taxon>
        <taxon>Hexapoda</taxon>
        <taxon>Insecta</taxon>
        <taxon>Pterygota</taxon>
        <taxon>Neoptera</taxon>
        <taxon>Endopterygota</taxon>
        <taxon>Coleoptera</taxon>
        <taxon>Polyphaga</taxon>
        <taxon>Cucujiformia</taxon>
        <taxon>Coccinelloidea</taxon>
        <taxon>Coccinellidae</taxon>
        <taxon>Epilachninae</taxon>
        <taxon>Epilachnini</taxon>
        <taxon>Henosepilachna</taxon>
    </lineage>
</organism>
<evidence type="ECO:0000313" key="7">
    <source>
        <dbReference type="Proteomes" id="UP001431783"/>
    </source>
</evidence>
<gene>
    <name evidence="6" type="ORF">WA026_010560</name>
</gene>
<sequence length="399" mass="44064">MLSMMTDNDKNDSYHSDNSLSQTVGNRKMNNLCRQVSIESPGSRIQDCVFNFTVPVPEVPPEGARIQVICAGACYRMRGRSSSASSINSNQSVEESPNTNNTPHYGLRDSALFAGFEVAGIIDAFGEDLKDTDLKVGQRVVIYPYDDIPHGYTEYMTVPKLSYLVPIPDNLPLSVAAMLPTGALLAKNAVLTAQKYVSKILEGHPRNHMCKILIVGTGGLALWAIRIAEQQFNAAEFKNRVKITVASLKDEGFKLASEIPHVTLVQWNEDLYEKQIIERTRDACRGPVDIVIDFGITSRSLHRSLQCLNNNGVVLVSEEVADRLMPKFSKLILDTDQKIEAVTCGSIELLKELVELVANKKIIPPPYTEFAAEDAATVVLKLCKSEIAGRAVLRFHDIQ</sequence>
<dbReference type="FunFam" id="3.40.50.720:FF:000405">
    <property type="entry name" value="Uncharacterized protein, isoform A"/>
    <property type="match status" value="1"/>
</dbReference>
<dbReference type="PANTHER" id="PTHR43401:SF2">
    <property type="entry name" value="L-THREONINE 3-DEHYDROGENASE"/>
    <property type="match status" value="1"/>
</dbReference>
<feature type="region of interest" description="Disordered" evidence="4">
    <location>
        <begin position="82"/>
        <end position="104"/>
    </location>
</feature>
<feature type="domain" description="Enoyl reductase (ER)" evidence="5">
    <location>
        <begin position="43"/>
        <end position="393"/>
    </location>
</feature>
<dbReference type="EMBL" id="JARQZJ010000125">
    <property type="protein sequence ID" value="KAK9890478.1"/>
    <property type="molecule type" value="Genomic_DNA"/>
</dbReference>
<dbReference type="InterPro" id="IPR036291">
    <property type="entry name" value="NAD(P)-bd_dom_sf"/>
</dbReference>
<dbReference type="AlphaFoldDB" id="A0AAW1VDH8"/>
<feature type="compositionally biased region" description="Low complexity" evidence="4">
    <location>
        <begin position="82"/>
        <end position="92"/>
    </location>
</feature>
<evidence type="ECO:0000259" key="5">
    <source>
        <dbReference type="SMART" id="SM00829"/>
    </source>
</evidence>
<feature type="compositionally biased region" description="Polar residues" evidence="4">
    <location>
        <begin position="93"/>
        <end position="103"/>
    </location>
</feature>
<dbReference type="Gene3D" id="3.40.50.720">
    <property type="entry name" value="NAD(P)-binding Rossmann-like Domain"/>
    <property type="match status" value="1"/>
</dbReference>
<name>A0AAW1VDH8_9CUCU</name>
<dbReference type="InterPro" id="IPR011032">
    <property type="entry name" value="GroES-like_sf"/>
</dbReference>
<dbReference type="SMART" id="SM00829">
    <property type="entry name" value="PKS_ER"/>
    <property type="match status" value="1"/>
</dbReference>
<dbReference type="Gene3D" id="3.90.180.10">
    <property type="entry name" value="Medium-chain alcohol dehydrogenases, catalytic domain"/>
    <property type="match status" value="1"/>
</dbReference>
<dbReference type="GO" id="GO:0016491">
    <property type="term" value="F:oxidoreductase activity"/>
    <property type="evidence" value="ECO:0007669"/>
    <property type="project" value="UniProtKB-KW"/>
</dbReference>
<evidence type="ECO:0000313" key="6">
    <source>
        <dbReference type="EMBL" id="KAK9890478.1"/>
    </source>
</evidence>
<keyword evidence="7" id="KW-1185">Reference proteome</keyword>
<evidence type="ECO:0000256" key="1">
    <source>
        <dbReference type="ARBA" id="ARBA00022723"/>
    </source>
</evidence>
<dbReference type="InterPro" id="IPR020843">
    <property type="entry name" value="ER"/>
</dbReference>
<evidence type="ECO:0000256" key="2">
    <source>
        <dbReference type="ARBA" id="ARBA00022833"/>
    </source>
</evidence>
<keyword evidence="3" id="KW-0560">Oxidoreductase</keyword>
<dbReference type="SUPFAM" id="SSF51735">
    <property type="entry name" value="NAD(P)-binding Rossmann-fold domains"/>
    <property type="match status" value="1"/>
</dbReference>
<protein>
    <recommendedName>
        <fullName evidence="5">Enoyl reductase (ER) domain-containing protein</fullName>
    </recommendedName>
</protein>
<dbReference type="InterPro" id="IPR050129">
    <property type="entry name" value="Zn_alcohol_dh"/>
</dbReference>
<dbReference type="GO" id="GO:0046872">
    <property type="term" value="F:metal ion binding"/>
    <property type="evidence" value="ECO:0007669"/>
    <property type="project" value="UniProtKB-KW"/>
</dbReference>
<feature type="region of interest" description="Disordered" evidence="4">
    <location>
        <begin position="1"/>
        <end position="23"/>
    </location>
</feature>
<dbReference type="Proteomes" id="UP001431783">
    <property type="component" value="Unassembled WGS sequence"/>
</dbReference>
<dbReference type="SUPFAM" id="SSF50129">
    <property type="entry name" value="GroES-like"/>
    <property type="match status" value="1"/>
</dbReference>